<dbReference type="AlphaFoldDB" id="A0AAD7CVI8"/>
<proteinExistence type="predicted"/>
<evidence type="ECO:0000313" key="2">
    <source>
        <dbReference type="Proteomes" id="UP001221757"/>
    </source>
</evidence>
<name>A0AAD7CVI8_MYCRO</name>
<evidence type="ECO:0000313" key="1">
    <source>
        <dbReference type="EMBL" id="KAJ7665789.1"/>
    </source>
</evidence>
<comment type="caution">
    <text evidence="1">The sequence shown here is derived from an EMBL/GenBank/DDBJ whole genome shotgun (WGS) entry which is preliminary data.</text>
</comment>
<accession>A0AAD7CVI8</accession>
<dbReference type="Proteomes" id="UP001221757">
    <property type="component" value="Unassembled WGS sequence"/>
</dbReference>
<protein>
    <submittedName>
        <fullName evidence="1">Uncharacterized protein</fullName>
    </submittedName>
</protein>
<sequence length="131" mass="14355">MKTPFGLMNEDEGRAGGAHQREILSGIRLIKTDATTNEARISLVVLFALASFGHYTIVQHEVLTQSVAFRAESNIDGIDIATPDPPPLELDHYSVYGSLQFIWCNALMSGALRPTLDVFNEPERPRASVAS</sequence>
<keyword evidence="2" id="KW-1185">Reference proteome</keyword>
<organism evidence="1 2">
    <name type="scientific">Mycena rosella</name>
    <name type="common">Pink bonnet</name>
    <name type="synonym">Agaricus rosellus</name>
    <dbReference type="NCBI Taxonomy" id="1033263"/>
    <lineage>
        <taxon>Eukaryota</taxon>
        <taxon>Fungi</taxon>
        <taxon>Dikarya</taxon>
        <taxon>Basidiomycota</taxon>
        <taxon>Agaricomycotina</taxon>
        <taxon>Agaricomycetes</taxon>
        <taxon>Agaricomycetidae</taxon>
        <taxon>Agaricales</taxon>
        <taxon>Marasmiineae</taxon>
        <taxon>Mycenaceae</taxon>
        <taxon>Mycena</taxon>
    </lineage>
</organism>
<gene>
    <name evidence="1" type="ORF">B0H17DRAFT_1210793</name>
</gene>
<dbReference type="EMBL" id="JARKIE010000212">
    <property type="protein sequence ID" value="KAJ7665789.1"/>
    <property type="molecule type" value="Genomic_DNA"/>
</dbReference>
<reference evidence="1" key="1">
    <citation type="submission" date="2023-03" db="EMBL/GenBank/DDBJ databases">
        <title>Massive genome expansion in bonnet fungi (Mycena s.s.) driven by repeated elements and novel gene families across ecological guilds.</title>
        <authorList>
            <consortium name="Lawrence Berkeley National Laboratory"/>
            <person name="Harder C.B."/>
            <person name="Miyauchi S."/>
            <person name="Viragh M."/>
            <person name="Kuo A."/>
            <person name="Thoen E."/>
            <person name="Andreopoulos B."/>
            <person name="Lu D."/>
            <person name="Skrede I."/>
            <person name="Drula E."/>
            <person name="Henrissat B."/>
            <person name="Morin E."/>
            <person name="Kohler A."/>
            <person name="Barry K."/>
            <person name="LaButti K."/>
            <person name="Morin E."/>
            <person name="Salamov A."/>
            <person name="Lipzen A."/>
            <person name="Mereny Z."/>
            <person name="Hegedus B."/>
            <person name="Baldrian P."/>
            <person name="Stursova M."/>
            <person name="Weitz H."/>
            <person name="Taylor A."/>
            <person name="Grigoriev I.V."/>
            <person name="Nagy L.G."/>
            <person name="Martin F."/>
            <person name="Kauserud H."/>
        </authorList>
    </citation>
    <scope>NUCLEOTIDE SEQUENCE</scope>
    <source>
        <strain evidence="1">CBHHK067</strain>
    </source>
</reference>